<dbReference type="AlphaFoldDB" id="A0A398B4H3"/>
<feature type="transmembrane region" description="Helical" evidence="6">
    <location>
        <begin position="117"/>
        <end position="138"/>
    </location>
</feature>
<keyword evidence="2" id="KW-1003">Cell membrane</keyword>
<feature type="transmembrane region" description="Helical" evidence="6">
    <location>
        <begin position="318"/>
        <end position="338"/>
    </location>
</feature>
<dbReference type="InterPro" id="IPR050833">
    <property type="entry name" value="Poly_Biosynth_Transport"/>
</dbReference>
<dbReference type="CDD" id="cd13124">
    <property type="entry name" value="MATE_SpoVB_like"/>
    <property type="match status" value="1"/>
</dbReference>
<proteinExistence type="predicted"/>
<dbReference type="GO" id="GO:0005886">
    <property type="term" value="C:plasma membrane"/>
    <property type="evidence" value="ECO:0007669"/>
    <property type="project" value="UniProtKB-SubCell"/>
</dbReference>
<feature type="transmembrane region" description="Helical" evidence="6">
    <location>
        <begin position="447"/>
        <end position="469"/>
    </location>
</feature>
<feature type="transmembrane region" description="Helical" evidence="6">
    <location>
        <begin position="359"/>
        <end position="378"/>
    </location>
</feature>
<dbReference type="PANTHER" id="PTHR30250:SF29">
    <property type="entry name" value="POLYSACCHARIDE BIOSYNTHESIS PROTEIN C-TERMINAL DOMAIN-CONTAINING PROTEIN"/>
    <property type="match status" value="1"/>
</dbReference>
<evidence type="ECO:0000256" key="2">
    <source>
        <dbReference type="ARBA" id="ARBA00022475"/>
    </source>
</evidence>
<evidence type="ECO:0000256" key="4">
    <source>
        <dbReference type="ARBA" id="ARBA00022989"/>
    </source>
</evidence>
<keyword evidence="8" id="KW-1185">Reference proteome</keyword>
<evidence type="ECO:0000256" key="5">
    <source>
        <dbReference type="ARBA" id="ARBA00023136"/>
    </source>
</evidence>
<gene>
    <name evidence="7" type="ORF">D1953_13685</name>
</gene>
<feature type="transmembrane region" description="Helical" evidence="6">
    <location>
        <begin position="85"/>
        <end position="108"/>
    </location>
</feature>
<sequence length="564" mass="62150">MSKLSELLGWSCFLIAKICYNNNHIEMKWGISMVNKPYSASKEFFRGAFILSIAAIMVKVLSAAYRIPYQNIVGDIGFYIYQQVYPFYGIVLTLSTLGFPLVISKLIAEGKFAQRDIVAASFLMLGVIALVSSTSLFLGADWLASKMADPHLAELLKILSLSYLLMPLAAVFRGYFQGNHEMLPTASSQVAEQFVRVLTILVFTPVLIHQGYSLYDAGAGAVFGSITGGLMGLTLLLIFFVRYKKRKRVQFNALQFQQFPLIMKVLIFQGLAFCISSLILVFLQLVDSLHLYALLRQAGIAEMTAKEWKGIYDRGQPLLQLGTVVANSLSLALVPLIARYGKNQDEQELLSKIRLSLRVSLMIGSAATVGLICLIKPVNKMLYTDSLGSVTLAIFSVSIVLSSLIMTMAAVIQSLGHYIAPIFIVAAGVVGKWFLDMWLIPHYYINGAALATVLSLLGMTIGFSCVLKNDVKQSLWIGKDIGIVMLSVGCMAFTLWGFNMAADWIVPSETRMIATIQALFGVVGGALVFGVIILRTGLFKQDELTLLPFGNQLERLNKWNRSNE</sequence>
<evidence type="ECO:0000313" key="7">
    <source>
        <dbReference type="EMBL" id="RID84481.1"/>
    </source>
</evidence>
<evidence type="ECO:0000256" key="3">
    <source>
        <dbReference type="ARBA" id="ARBA00022692"/>
    </source>
</evidence>
<protein>
    <submittedName>
        <fullName evidence="7">Polysaccharide biosynthesis protein</fullName>
    </submittedName>
</protein>
<evidence type="ECO:0000256" key="6">
    <source>
        <dbReference type="SAM" id="Phobius"/>
    </source>
</evidence>
<dbReference type="Pfam" id="PF01943">
    <property type="entry name" value="Polysacc_synt"/>
    <property type="match status" value="1"/>
</dbReference>
<accession>A0A398B4H3</accession>
<comment type="caution">
    <text evidence="7">The sequence shown here is derived from an EMBL/GenBank/DDBJ whole genome shotgun (WGS) entry which is preliminary data.</text>
</comment>
<feature type="transmembrane region" description="Helical" evidence="6">
    <location>
        <begin position="158"/>
        <end position="176"/>
    </location>
</feature>
<feature type="transmembrane region" description="Helical" evidence="6">
    <location>
        <begin position="390"/>
        <end position="411"/>
    </location>
</feature>
<dbReference type="InterPro" id="IPR024923">
    <property type="entry name" value="PG_synth_SpoVB"/>
</dbReference>
<organism evidence="7 8">
    <name type="scientific">Peribacillus asahii</name>
    <dbReference type="NCBI Taxonomy" id="228899"/>
    <lineage>
        <taxon>Bacteria</taxon>
        <taxon>Bacillati</taxon>
        <taxon>Bacillota</taxon>
        <taxon>Bacilli</taxon>
        <taxon>Bacillales</taxon>
        <taxon>Bacillaceae</taxon>
        <taxon>Peribacillus</taxon>
    </lineage>
</organism>
<feature type="transmembrane region" description="Helical" evidence="6">
    <location>
        <begin position="514"/>
        <end position="534"/>
    </location>
</feature>
<dbReference type="InterPro" id="IPR002797">
    <property type="entry name" value="Polysacc_synth"/>
</dbReference>
<keyword evidence="3 6" id="KW-0812">Transmembrane</keyword>
<feature type="transmembrane region" description="Helical" evidence="6">
    <location>
        <begin position="44"/>
        <end position="65"/>
    </location>
</feature>
<dbReference type="PANTHER" id="PTHR30250">
    <property type="entry name" value="PST FAMILY PREDICTED COLANIC ACID TRANSPORTER"/>
    <property type="match status" value="1"/>
</dbReference>
<comment type="subcellular location">
    <subcellularLocation>
        <location evidence="1">Cell membrane</location>
        <topology evidence="1">Multi-pass membrane protein</topology>
    </subcellularLocation>
</comment>
<keyword evidence="4 6" id="KW-1133">Transmembrane helix</keyword>
<dbReference type="EMBL" id="QWVS01000025">
    <property type="protein sequence ID" value="RID84481.1"/>
    <property type="molecule type" value="Genomic_DNA"/>
</dbReference>
<feature type="transmembrane region" description="Helical" evidence="6">
    <location>
        <begin position="197"/>
        <end position="215"/>
    </location>
</feature>
<keyword evidence="5 6" id="KW-0472">Membrane</keyword>
<dbReference type="Proteomes" id="UP000266016">
    <property type="component" value="Unassembled WGS sequence"/>
</dbReference>
<reference evidence="7 8" key="1">
    <citation type="submission" date="2018-08" db="EMBL/GenBank/DDBJ databases">
        <title>Bacillus jemisoniae sp. nov., Bacillus chryseoplanitiae sp. nov., Bacillus resnikiae sp. nov., and Bacillus frankliniae sp. nov., isolated from Viking spacecraft and associated surfaces.</title>
        <authorList>
            <person name="Seuylemezian A."/>
            <person name="Vaishampayan P."/>
        </authorList>
    </citation>
    <scope>NUCLEOTIDE SEQUENCE [LARGE SCALE GENOMIC DNA]</scope>
    <source>
        <strain evidence="7 8">MA001</strain>
    </source>
</reference>
<feature type="transmembrane region" description="Helical" evidence="6">
    <location>
        <begin position="481"/>
        <end position="502"/>
    </location>
</feature>
<evidence type="ECO:0000313" key="8">
    <source>
        <dbReference type="Proteomes" id="UP000266016"/>
    </source>
</evidence>
<evidence type="ECO:0000256" key="1">
    <source>
        <dbReference type="ARBA" id="ARBA00004651"/>
    </source>
</evidence>
<feature type="transmembrane region" description="Helical" evidence="6">
    <location>
        <begin position="221"/>
        <end position="241"/>
    </location>
</feature>
<dbReference type="PIRSF" id="PIRSF038958">
    <property type="entry name" value="PG_synth_SpoVB"/>
    <property type="match status" value="1"/>
</dbReference>
<feature type="transmembrane region" description="Helical" evidence="6">
    <location>
        <begin position="418"/>
        <end position="435"/>
    </location>
</feature>
<name>A0A398B4H3_9BACI</name>
<feature type="transmembrane region" description="Helical" evidence="6">
    <location>
        <begin position="261"/>
        <end position="286"/>
    </location>
</feature>